<keyword evidence="2" id="KW-1185">Reference proteome</keyword>
<dbReference type="RefSeq" id="WP_045802041.1">
    <property type="nucleotide sequence ID" value="NZ_CP011071.1"/>
</dbReference>
<dbReference type="EMBL" id="CP011071">
    <property type="protein sequence ID" value="AKA35379.1"/>
    <property type="molecule type" value="Genomic_DNA"/>
</dbReference>
<dbReference type="STRING" id="516051.VC82_1770"/>
<dbReference type="PATRIC" id="fig|516051.4.peg.1825"/>
<organism evidence="1 2">
    <name type="scientific">Flagellimonas lutaonensis</name>
    <dbReference type="NCBI Taxonomy" id="516051"/>
    <lineage>
        <taxon>Bacteria</taxon>
        <taxon>Pseudomonadati</taxon>
        <taxon>Bacteroidota</taxon>
        <taxon>Flavobacteriia</taxon>
        <taxon>Flavobacteriales</taxon>
        <taxon>Flavobacteriaceae</taxon>
        <taxon>Flagellimonas</taxon>
    </lineage>
</organism>
<reference evidence="1 2" key="1">
    <citation type="submission" date="2015-03" db="EMBL/GenBank/DDBJ databases">
        <title>Complete genome sequence of Muricauda lutaonensis CC-HSB-11T, isolated from a coastal hot spring.</title>
        <authorList>
            <person name="Kim K.M."/>
        </authorList>
    </citation>
    <scope>NUCLEOTIDE SEQUENCE [LARGE SCALE GENOMIC DNA]</scope>
    <source>
        <strain evidence="1 2">CC-HSB-11</strain>
    </source>
</reference>
<dbReference type="Proteomes" id="UP000032726">
    <property type="component" value="Chromosome"/>
</dbReference>
<dbReference type="AlphaFoldDB" id="A0A0D5YU09"/>
<evidence type="ECO:0000313" key="1">
    <source>
        <dbReference type="EMBL" id="AKA35379.1"/>
    </source>
</evidence>
<gene>
    <name evidence="1" type="ORF">VC82_1770</name>
</gene>
<name>A0A0D5YU09_9FLAO</name>
<sequence length="65" mass="7813">MIYLNFTDLSEEAQERLLTNSKEDVKKKYGKDLMDYATKHHTNLDQMLDEEALRNLYSYTYVFNI</sequence>
<dbReference type="OrthoDB" id="1448720at2"/>
<accession>A0A0D5YU09</accession>
<proteinExistence type="predicted"/>
<evidence type="ECO:0000313" key="2">
    <source>
        <dbReference type="Proteomes" id="UP000032726"/>
    </source>
</evidence>
<dbReference type="KEGG" id="mlt:VC82_1770"/>
<dbReference type="HOGENOM" id="CLU_194474_0_0_10"/>
<protein>
    <submittedName>
        <fullName evidence="1">Uncharacterized protein</fullName>
    </submittedName>
</protein>